<protein>
    <recommendedName>
        <fullName evidence="3">PE family protein</fullName>
    </recommendedName>
</protein>
<reference evidence="2" key="1">
    <citation type="submission" date="2016-10" db="EMBL/GenBank/DDBJ databases">
        <authorList>
            <person name="Varghese N."/>
            <person name="Submissions S."/>
        </authorList>
    </citation>
    <scope>NUCLEOTIDE SEQUENCE [LARGE SCALE GENOMIC DNA]</scope>
    <source>
        <strain evidence="2">IBRC-M 10403</strain>
    </source>
</reference>
<dbReference type="OrthoDB" id="3689232at2"/>
<dbReference type="Proteomes" id="UP000199501">
    <property type="component" value="Unassembled WGS sequence"/>
</dbReference>
<dbReference type="AlphaFoldDB" id="A0A1G6SPL0"/>
<proteinExistence type="predicted"/>
<keyword evidence="2" id="KW-1185">Reference proteome</keyword>
<dbReference type="EMBL" id="FMZZ01000008">
    <property type="protein sequence ID" value="SDD18076.1"/>
    <property type="molecule type" value="Genomic_DNA"/>
</dbReference>
<accession>A0A1G6SPL0</accession>
<name>A0A1G6SPL0_9PSEU</name>
<organism evidence="1 2">
    <name type="scientific">Actinokineospora iranica</name>
    <dbReference type="NCBI Taxonomy" id="1271860"/>
    <lineage>
        <taxon>Bacteria</taxon>
        <taxon>Bacillati</taxon>
        <taxon>Actinomycetota</taxon>
        <taxon>Actinomycetes</taxon>
        <taxon>Pseudonocardiales</taxon>
        <taxon>Pseudonocardiaceae</taxon>
        <taxon>Actinokineospora</taxon>
    </lineage>
</organism>
<gene>
    <name evidence="1" type="ORF">SAMN05216174_10868</name>
</gene>
<dbReference type="RefSeq" id="WP_091451857.1">
    <property type="nucleotide sequence ID" value="NZ_FMZZ01000008.1"/>
</dbReference>
<evidence type="ECO:0008006" key="3">
    <source>
        <dbReference type="Google" id="ProtNLM"/>
    </source>
</evidence>
<dbReference type="STRING" id="1271860.SAMN05216174_10868"/>
<evidence type="ECO:0000313" key="1">
    <source>
        <dbReference type="EMBL" id="SDD18076.1"/>
    </source>
</evidence>
<evidence type="ECO:0000313" key="2">
    <source>
        <dbReference type="Proteomes" id="UP000199501"/>
    </source>
</evidence>
<sequence length="144" mass="15253">MPDGTSPLPPAQEQAQAIMRQWMEAHSRPSSDGGGFAALGGLSAAAGAGEFTIAPETANAIIDQLRIVQDSAIRMGRDFSQFTWEAPLGGGYAQQVSAFDRQLADSAQEKLTTFSAEIDTIIQAVAASMAHYRSADEGNADHFH</sequence>